<dbReference type="RefSeq" id="WP_106253362.1">
    <property type="nucleotide sequence ID" value="NZ_JBFAIL010000064.1"/>
</dbReference>
<comment type="caution">
    <text evidence="2">The sequence shown here is derived from an EMBL/GenBank/DDBJ whole genome shotgun (WGS) entry which is preliminary data.</text>
</comment>
<evidence type="ECO:0008006" key="4">
    <source>
        <dbReference type="Google" id="ProtNLM"/>
    </source>
</evidence>
<evidence type="ECO:0000313" key="2">
    <source>
        <dbReference type="EMBL" id="PRX44049.1"/>
    </source>
</evidence>
<dbReference type="Pfam" id="PF19472">
    <property type="entry name" value="DUF6009"/>
    <property type="match status" value="1"/>
</dbReference>
<dbReference type="Proteomes" id="UP000238312">
    <property type="component" value="Unassembled WGS sequence"/>
</dbReference>
<organism evidence="2 3">
    <name type="scientific">Nonomuraea fuscirosea</name>
    <dbReference type="NCBI Taxonomy" id="1291556"/>
    <lineage>
        <taxon>Bacteria</taxon>
        <taxon>Bacillati</taxon>
        <taxon>Actinomycetota</taxon>
        <taxon>Actinomycetes</taxon>
        <taxon>Streptosporangiales</taxon>
        <taxon>Streptosporangiaceae</taxon>
        <taxon>Nonomuraea</taxon>
    </lineage>
</organism>
<protein>
    <recommendedName>
        <fullName evidence="4">Transcription factor</fullName>
    </recommendedName>
</protein>
<accession>A0A2T0LLY6</accession>
<evidence type="ECO:0000256" key="1">
    <source>
        <dbReference type="SAM" id="MobiDB-lite"/>
    </source>
</evidence>
<feature type="region of interest" description="Disordered" evidence="1">
    <location>
        <begin position="86"/>
        <end position="134"/>
    </location>
</feature>
<keyword evidence="3" id="KW-1185">Reference proteome</keyword>
<dbReference type="InterPro" id="IPR046051">
    <property type="entry name" value="DUF6009"/>
</dbReference>
<evidence type="ECO:0000313" key="3">
    <source>
        <dbReference type="Proteomes" id="UP000238312"/>
    </source>
</evidence>
<dbReference type="OrthoDB" id="495725at2"/>
<sequence length="134" mass="15011">MSASITPDDLTHEIELVWLEDIQDLDYIRQCLDRLPTRRRKPAYYRNGRMVGYAILGSTAKGSPISGTFLRRVFWLAPHDRDQHPHGFYSTGAPVEAIDPRTLAPRVPGRKTERSEGGPPSPAMVELGITLDKA</sequence>
<reference evidence="2 3" key="1">
    <citation type="submission" date="2018-03" db="EMBL/GenBank/DDBJ databases">
        <title>Genomic Encyclopedia of Type Strains, Phase III (KMG-III): the genomes of soil and plant-associated and newly described type strains.</title>
        <authorList>
            <person name="Whitman W."/>
        </authorList>
    </citation>
    <scope>NUCLEOTIDE SEQUENCE [LARGE SCALE GENOMIC DNA]</scope>
    <source>
        <strain evidence="2 3">CGMCC 4.7104</strain>
    </source>
</reference>
<dbReference type="EMBL" id="PVNG01000053">
    <property type="protein sequence ID" value="PRX44049.1"/>
    <property type="molecule type" value="Genomic_DNA"/>
</dbReference>
<proteinExistence type="predicted"/>
<name>A0A2T0LLY6_9ACTN</name>
<gene>
    <name evidence="2" type="ORF">B0I32_1535</name>
</gene>
<dbReference type="AlphaFoldDB" id="A0A2T0LLY6"/>